<evidence type="ECO:0000259" key="3">
    <source>
        <dbReference type="PROSITE" id="PS51186"/>
    </source>
</evidence>
<dbReference type="PANTHER" id="PTHR43877">
    <property type="entry name" value="AMINOALKYLPHOSPHONATE N-ACETYLTRANSFERASE-RELATED-RELATED"/>
    <property type="match status" value="1"/>
</dbReference>
<proteinExistence type="predicted"/>
<dbReference type="PROSITE" id="PS51186">
    <property type="entry name" value="GNAT"/>
    <property type="match status" value="1"/>
</dbReference>
<dbReference type="InterPro" id="IPR016181">
    <property type="entry name" value="Acyl_CoA_acyltransferase"/>
</dbReference>
<name>A0A1H5E8M3_9ACTN</name>
<evidence type="ECO:0000313" key="5">
    <source>
        <dbReference type="Proteomes" id="UP000182375"/>
    </source>
</evidence>
<dbReference type="AlphaFoldDB" id="A0A1H5E8M3"/>
<dbReference type="InterPro" id="IPR050832">
    <property type="entry name" value="Bact_Acetyltransf"/>
</dbReference>
<accession>A0A1H5E8M3</accession>
<keyword evidence="1 4" id="KW-0808">Transferase</keyword>
<protein>
    <submittedName>
        <fullName evidence="4">L-amino acid N-acyltransferase YncA</fullName>
    </submittedName>
</protein>
<keyword evidence="2 4" id="KW-0012">Acyltransferase</keyword>
<dbReference type="RefSeq" id="WP_074994087.1">
    <property type="nucleotide sequence ID" value="NZ_FNTD01000004.1"/>
</dbReference>
<sequence>MVTVRTMTAADVTAVAEIRVAGWRAAYAGLLPASFLDRMSVEEDAGRLRGRLERPGGSGADLVAVDARGTVSGWACVGPAHREGGELYALYVRPSRIGTGVGRALLDAAHAHAHAHGLDPLALWVLDGNTRARRFYERAGYTADGAVRAEDYDGVAVREVRYCR</sequence>
<feature type="domain" description="N-acetyltransferase" evidence="3">
    <location>
        <begin position="2"/>
        <end position="164"/>
    </location>
</feature>
<dbReference type="GO" id="GO:0016747">
    <property type="term" value="F:acyltransferase activity, transferring groups other than amino-acyl groups"/>
    <property type="evidence" value="ECO:0007669"/>
    <property type="project" value="InterPro"/>
</dbReference>
<dbReference type="STRING" id="67331.SAMN04490357_6144"/>
<dbReference type="SUPFAM" id="SSF55729">
    <property type="entry name" value="Acyl-CoA N-acyltransferases (Nat)"/>
    <property type="match status" value="1"/>
</dbReference>
<reference evidence="4 5" key="1">
    <citation type="submission" date="2016-10" db="EMBL/GenBank/DDBJ databases">
        <authorList>
            <person name="de Groot N.N."/>
        </authorList>
    </citation>
    <scope>NUCLEOTIDE SEQUENCE [LARGE SCALE GENOMIC DNA]</scope>
    <source>
        <strain evidence="4 5">DSM 40306</strain>
    </source>
</reference>
<dbReference type="Gene3D" id="3.40.630.30">
    <property type="match status" value="1"/>
</dbReference>
<dbReference type="InterPro" id="IPR000182">
    <property type="entry name" value="GNAT_dom"/>
</dbReference>
<dbReference type="Proteomes" id="UP000182375">
    <property type="component" value="Unassembled WGS sequence"/>
</dbReference>
<evidence type="ECO:0000256" key="2">
    <source>
        <dbReference type="ARBA" id="ARBA00023315"/>
    </source>
</evidence>
<dbReference type="Pfam" id="PF00583">
    <property type="entry name" value="Acetyltransf_1"/>
    <property type="match status" value="1"/>
</dbReference>
<evidence type="ECO:0000256" key="1">
    <source>
        <dbReference type="ARBA" id="ARBA00022679"/>
    </source>
</evidence>
<dbReference type="GeneID" id="95515201"/>
<organism evidence="4 5">
    <name type="scientific">Streptomyces misionensis</name>
    <dbReference type="NCBI Taxonomy" id="67331"/>
    <lineage>
        <taxon>Bacteria</taxon>
        <taxon>Bacillati</taxon>
        <taxon>Actinomycetota</taxon>
        <taxon>Actinomycetes</taxon>
        <taxon>Kitasatosporales</taxon>
        <taxon>Streptomycetaceae</taxon>
        <taxon>Streptomyces</taxon>
    </lineage>
</organism>
<dbReference type="EMBL" id="FNTD01000004">
    <property type="protein sequence ID" value="SED87390.1"/>
    <property type="molecule type" value="Genomic_DNA"/>
</dbReference>
<gene>
    <name evidence="4" type="ORF">SAMN04490357_6144</name>
</gene>
<evidence type="ECO:0000313" key="4">
    <source>
        <dbReference type="EMBL" id="SED87390.1"/>
    </source>
</evidence>